<organism evidence="2 3">
    <name type="scientific">Aspergillus mulundensis</name>
    <dbReference type="NCBI Taxonomy" id="1810919"/>
    <lineage>
        <taxon>Eukaryota</taxon>
        <taxon>Fungi</taxon>
        <taxon>Dikarya</taxon>
        <taxon>Ascomycota</taxon>
        <taxon>Pezizomycotina</taxon>
        <taxon>Eurotiomycetes</taxon>
        <taxon>Eurotiomycetidae</taxon>
        <taxon>Eurotiales</taxon>
        <taxon>Aspergillaceae</taxon>
        <taxon>Aspergillus</taxon>
        <taxon>Aspergillus subgen. Nidulantes</taxon>
    </lineage>
</organism>
<dbReference type="GeneID" id="38111074"/>
<dbReference type="OrthoDB" id="5130616at2759"/>
<sequence length="430" mass="49510">MLSTLPAEILLLIAGYLTRRSDILSIASCSRRCHALLYPQVLTGLHYHKRFIKRQLYRLIRLVTQNPRLAKAVRVLRPTERNGFEPFYDIQYDRDTIRSLLKAAASASAIEESEVLAWEMKLRNINGVGMGLGPWFALLLSLLPNLKELALSVERPWCEDTHRILRKAIENPGSHIFSRLEKLRLDIDFSYAERADGLELHSTLESFTYQYMDTIHNTPKDVINPSSFYEPLYKHRESIEEIAVHYYEWVNGNTNFGHTFDLRFVGSFVDFPVLKKLRMTGYNILDWVDPWTPGNGARNTLLDVLPRSLEALTIEGYDRCDYEYFTAELEKLVRDAETHWPNLAVLQIQEYFQYEGNHRLPEGRGPYEMTRTWLPCAAARAFVSSIGILLMKEPAAGNTCMTVSYFSMERTSASWKLRAILWELAAGNGS</sequence>
<dbReference type="Proteomes" id="UP000256690">
    <property type="component" value="Unassembled WGS sequence"/>
</dbReference>
<dbReference type="InterPro" id="IPR056867">
    <property type="entry name" value="LRR_15"/>
</dbReference>
<name>A0A3D8T492_9EURO</name>
<dbReference type="AlphaFoldDB" id="A0A3D8T492"/>
<evidence type="ECO:0000259" key="1">
    <source>
        <dbReference type="Pfam" id="PF24969"/>
    </source>
</evidence>
<dbReference type="STRING" id="1810919.A0A3D8T492"/>
<dbReference type="RefSeq" id="XP_026608565.1">
    <property type="nucleotide sequence ID" value="XM_026742720.1"/>
</dbReference>
<dbReference type="Pfam" id="PF24969">
    <property type="entry name" value="LRR_15"/>
    <property type="match status" value="1"/>
</dbReference>
<keyword evidence="3" id="KW-1185">Reference proteome</keyword>
<dbReference type="EMBL" id="PVWQ01000001">
    <property type="protein sequence ID" value="RDW93382.1"/>
    <property type="molecule type" value="Genomic_DNA"/>
</dbReference>
<reference evidence="2 3" key="1">
    <citation type="journal article" date="2018" name="IMA Fungus">
        <title>IMA Genome-F 9: Draft genome sequence of Annulohypoxylon stygium, Aspergillus mulundensis, Berkeleyomyces basicola (syn. Thielaviopsis basicola), Ceratocystis smalleyi, two Cercospora beticola strains, Coleophoma cylindrospora, Fusarium fracticaudum, Phialophora cf. hyalina, and Morchella septimelata.</title>
        <authorList>
            <person name="Wingfield B.D."/>
            <person name="Bills G.F."/>
            <person name="Dong Y."/>
            <person name="Huang W."/>
            <person name="Nel W.J."/>
            <person name="Swalarsk-Parry B.S."/>
            <person name="Vaghefi N."/>
            <person name="Wilken P.M."/>
            <person name="An Z."/>
            <person name="de Beer Z.W."/>
            <person name="De Vos L."/>
            <person name="Chen L."/>
            <person name="Duong T.A."/>
            <person name="Gao Y."/>
            <person name="Hammerbacher A."/>
            <person name="Kikkert J.R."/>
            <person name="Li Y."/>
            <person name="Li H."/>
            <person name="Li K."/>
            <person name="Li Q."/>
            <person name="Liu X."/>
            <person name="Ma X."/>
            <person name="Naidoo K."/>
            <person name="Pethybridge S.J."/>
            <person name="Sun J."/>
            <person name="Steenkamp E.T."/>
            <person name="van der Nest M.A."/>
            <person name="van Wyk S."/>
            <person name="Wingfield M.J."/>
            <person name="Xiong C."/>
            <person name="Yue Q."/>
            <person name="Zhang X."/>
        </authorList>
    </citation>
    <scope>NUCLEOTIDE SEQUENCE [LARGE SCALE GENOMIC DNA]</scope>
    <source>
        <strain evidence="2 3">DSM 5745</strain>
    </source>
</reference>
<dbReference type="CDD" id="cd09917">
    <property type="entry name" value="F-box_SF"/>
    <property type="match status" value="1"/>
</dbReference>
<evidence type="ECO:0000313" key="3">
    <source>
        <dbReference type="Proteomes" id="UP000256690"/>
    </source>
</evidence>
<accession>A0A3D8T492</accession>
<gene>
    <name evidence="2" type="ORF">DSM5745_00704</name>
</gene>
<proteinExistence type="predicted"/>
<comment type="caution">
    <text evidence="2">The sequence shown here is derived from an EMBL/GenBank/DDBJ whole genome shotgun (WGS) entry which is preliminary data.</text>
</comment>
<feature type="domain" description="Leucine-rich repeat" evidence="1">
    <location>
        <begin position="203"/>
        <end position="346"/>
    </location>
</feature>
<evidence type="ECO:0000313" key="2">
    <source>
        <dbReference type="EMBL" id="RDW93382.1"/>
    </source>
</evidence>
<protein>
    <recommendedName>
        <fullName evidence="1">Leucine-rich repeat domain-containing protein</fullName>
    </recommendedName>
</protein>